<feature type="compositionally biased region" description="Polar residues" evidence="1">
    <location>
        <begin position="145"/>
        <end position="154"/>
    </location>
</feature>
<name>A0ABU6QRV3_9FABA</name>
<evidence type="ECO:0000313" key="3">
    <source>
        <dbReference type="Proteomes" id="UP001341840"/>
    </source>
</evidence>
<comment type="caution">
    <text evidence="2">The sequence shown here is derived from an EMBL/GenBank/DDBJ whole genome shotgun (WGS) entry which is preliminary data.</text>
</comment>
<feature type="non-terminal residue" evidence="2">
    <location>
        <position position="1"/>
    </location>
</feature>
<gene>
    <name evidence="2" type="ORF">PIB30_077924</name>
</gene>
<evidence type="ECO:0000256" key="1">
    <source>
        <dbReference type="SAM" id="MobiDB-lite"/>
    </source>
</evidence>
<sequence length="154" mass="17453">HPGLIEEVSELRQALLGSMHERPLAVRYRRHPELAHRAMLMTHCLILDLRAHRSLMVSFALPRWSSSSAKRALTMTIWLGAYRSLRRILLDLRRIRFLHPSRWNSMSLHVDLDLHGKSAQKVVESSPPLSCGRFTSSDRDATRPVSGTLTGIGA</sequence>
<reference evidence="2 3" key="1">
    <citation type="journal article" date="2023" name="Plants (Basel)">
        <title>Bridging the Gap: Combining Genomics and Transcriptomics Approaches to Understand Stylosanthes scabra, an Orphan Legume from the Brazilian Caatinga.</title>
        <authorList>
            <person name="Ferreira-Neto J.R.C."/>
            <person name="da Silva M.D."/>
            <person name="Binneck E."/>
            <person name="de Melo N.F."/>
            <person name="da Silva R.H."/>
            <person name="de Melo A.L.T.M."/>
            <person name="Pandolfi V."/>
            <person name="Bustamante F.O."/>
            <person name="Brasileiro-Vidal A.C."/>
            <person name="Benko-Iseppon A.M."/>
        </authorList>
    </citation>
    <scope>NUCLEOTIDE SEQUENCE [LARGE SCALE GENOMIC DNA]</scope>
    <source>
        <tissue evidence="2">Leaves</tissue>
    </source>
</reference>
<keyword evidence="3" id="KW-1185">Reference proteome</keyword>
<dbReference type="Proteomes" id="UP001341840">
    <property type="component" value="Unassembled WGS sequence"/>
</dbReference>
<organism evidence="2 3">
    <name type="scientific">Stylosanthes scabra</name>
    <dbReference type="NCBI Taxonomy" id="79078"/>
    <lineage>
        <taxon>Eukaryota</taxon>
        <taxon>Viridiplantae</taxon>
        <taxon>Streptophyta</taxon>
        <taxon>Embryophyta</taxon>
        <taxon>Tracheophyta</taxon>
        <taxon>Spermatophyta</taxon>
        <taxon>Magnoliopsida</taxon>
        <taxon>eudicotyledons</taxon>
        <taxon>Gunneridae</taxon>
        <taxon>Pentapetalae</taxon>
        <taxon>rosids</taxon>
        <taxon>fabids</taxon>
        <taxon>Fabales</taxon>
        <taxon>Fabaceae</taxon>
        <taxon>Papilionoideae</taxon>
        <taxon>50 kb inversion clade</taxon>
        <taxon>dalbergioids sensu lato</taxon>
        <taxon>Dalbergieae</taxon>
        <taxon>Pterocarpus clade</taxon>
        <taxon>Stylosanthes</taxon>
    </lineage>
</organism>
<protein>
    <submittedName>
        <fullName evidence="2">Uncharacterized protein</fullName>
    </submittedName>
</protein>
<evidence type="ECO:0000313" key="2">
    <source>
        <dbReference type="EMBL" id="MED6114192.1"/>
    </source>
</evidence>
<proteinExistence type="predicted"/>
<accession>A0ABU6QRV3</accession>
<dbReference type="EMBL" id="JASCZI010001062">
    <property type="protein sequence ID" value="MED6114192.1"/>
    <property type="molecule type" value="Genomic_DNA"/>
</dbReference>
<feature type="region of interest" description="Disordered" evidence="1">
    <location>
        <begin position="133"/>
        <end position="154"/>
    </location>
</feature>